<evidence type="ECO:0000256" key="1">
    <source>
        <dbReference type="SAM" id="SignalP"/>
    </source>
</evidence>
<dbReference type="Proteomes" id="UP000616885">
    <property type="component" value="Unassembled WGS sequence"/>
</dbReference>
<organism evidence="2 3">
    <name type="scientific">Bionectria ochroleuca</name>
    <name type="common">Gliocladium roseum</name>
    <dbReference type="NCBI Taxonomy" id="29856"/>
    <lineage>
        <taxon>Eukaryota</taxon>
        <taxon>Fungi</taxon>
        <taxon>Dikarya</taxon>
        <taxon>Ascomycota</taxon>
        <taxon>Pezizomycotina</taxon>
        <taxon>Sordariomycetes</taxon>
        <taxon>Hypocreomycetidae</taxon>
        <taxon>Hypocreales</taxon>
        <taxon>Bionectriaceae</taxon>
        <taxon>Clonostachys</taxon>
    </lineage>
</organism>
<dbReference type="EMBL" id="JADCTT010000003">
    <property type="protein sequence ID" value="KAF9754464.1"/>
    <property type="molecule type" value="Genomic_DNA"/>
</dbReference>
<feature type="signal peptide" evidence="1">
    <location>
        <begin position="1"/>
        <end position="19"/>
    </location>
</feature>
<reference evidence="2" key="1">
    <citation type="submission" date="2020-10" db="EMBL/GenBank/DDBJ databases">
        <title>High-Quality Genome Resource of Clonostachys rosea strain S41 by Oxford Nanopore Long-Read Sequencing.</title>
        <authorList>
            <person name="Wang H."/>
        </authorList>
    </citation>
    <scope>NUCLEOTIDE SEQUENCE</scope>
    <source>
        <strain evidence="2">S41</strain>
    </source>
</reference>
<evidence type="ECO:0000313" key="3">
    <source>
        <dbReference type="Proteomes" id="UP000616885"/>
    </source>
</evidence>
<evidence type="ECO:0000313" key="2">
    <source>
        <dbReference type="EMBL" id="KAF9754464.1"/>
    </source>
</evidence>
<name>A0A8H7NEJ7_BIOOC</name>
<comment type="caution">
    <text evidence="2">The sequence shown here is derived from an EMBL/GenBank/DDBJ whole genome shotgun (WGS) entry which is preliminary data.</text>
</comment>
<sequence>MLQSAVLLVLAAASNVVSARWCRDLTIPVSLTSRNAVFDIEPLKTEIDVTNFYLELGKQGGNLTDKLVKGYKTVSGIYTLAATYCVPDTGPGDVLQIMTHGVGFDRSYWDPPSTITSTAMLPALSMTTATRL</sequence>
<proteinExistence type="predicted"/>
<dbReference type="AlphaFoldDB" id="A0A8H7NEJ7"/>
<gene>
    <name evidence="2" type="ORF">IM811_009905</name>
</gene>
<accession>A0A8H7NEJ7</accession>
<keyword evidence="1" id="KW-0732">Signal</keyword>
<protein>
    <submittedName>
        <fullName evidence="2">Uncharacterized protein</fullName>
    </submittedName>
</protein>
<feature type="chain" id="PRO_5034386212" evidence="1">
    <location>
        <begin position="20"/>
        <end position="132"/>
    </location>
</feature>